<sequence length="193" mass="20622">MTQQWQSDLDAWAGGWAAIREDETPQGVRAWNGSLPQDTVASVELVLVCEPSDAGTVRDAVVAAGSDVLSTDVLLCGAVQDLDRGLGFPGDAGLFDAPMGDWSRFEVDDWGQPVAHSAMSVQEGVAFVGALHADSSQDRDPAEVLDPLVSAMANEAFLADAERLYTVVPESELPAREAQGWQRVAAVVRCLRR</sequence>
<keyword evidence="2" id="KW-1185">Reference proteome</keyword>
<dbReference type="RefSeq" id="WP_055084291.1">
    <property type="nucleotide sequence ID" value="NZ_CP059343.1"/>
</dbReference>
<reference evidence="2" key="1">
    <citation type="submission" date="2017-08" db="EMBL/GenBank/DDBJ databases">
        <title>Draft Genome Sequence of Kocuria varians 80.</title>
        <authorList>
            <person name="Minaev M."/>
            <person name="Kurbakov K.A."/>
            <person name="Solodovnikova G.I."/>
            <person name="Kuznetsova O.A."/>
            <person name="Lisitsyn A.B."/>
        </authorList>
    </citation>
    <scope>NUCLEOTIDE SEQUENCE [LARGE SCALE GENOMIC DNA]</scope>
    <source>
        <strain evidence="2">80</strain>
    </source>
</reference>
<gene>
    <name evidence="1" type="ORF">CIB50_0000445</name>
</gene>
<reference evidence="1 2" key="2">
    <citation type="submission" date="2020-07" db="EMBL/GenBank/DDBJ databases">
        <title>Genome of starter culture bacteria Kocuria salsicia reveals its technological properties and safety for usage in meat industry.</title>
        <authorList>
            <person name="Michael M."/>
            <person name="Konstantin K."/>
            <person name="Evgenii K."/>
            <person name="Galina S."/>
            <person name="Oksana K."/>
            <person name="Andrei L."/>
        </authorList>
    </citation>
    <scope>NUCLEOTIDE SEQUENCE [LARGE SCALE GENOMIC DNA]</scope>
    <source>
        <strain evidence="1 2">80</strain>
    </source>
</reference>
<dbReference type="EMBL" id="CP059343">
    <property type="protein sequence ID" value="QMS55752.1"/>
    <property type="molecule type" value="Genomic_DNA"/>
</dbReference>
<name>A0A7D7PS00_KOCVA</name>
<dbReference type="KEGG" id="kvr:CIB50_0000445"/>
<evidence type="ECO:0000313" key="1">
    <source>
        <dbReference type="EMBL" id="QMS55752.1"/>
    </source>
</evidence>
<proteinExistence type="predicted"/>
<organism evidence="1 2">
    <name type="scientific">Kocuria varians</name>
    <name type="common">Micrococcus varians</name>
    <dbReference type="NCBI Taxonomy" id="1272"/>
    <lineage>
        <taxon>Bacteria</taxon>
        <taxon>Bacillati</taxon>
        <taxon>Actinomycetota</taxon>
        <taxon>Actinomycetes</taxon>
        <taxon>Micrococcales</taxon>
        <taxon>Micrococcaceae</taxon>
        <taxon>Kocuria</taxon>
    </lineage>
</organism>
<dbReference type="AlphaFoldDB" id="A0A7D7PS00"/>
<dbReference type="Proteomes" id="UP000216825">
    <property type="component" value="Chromosome"/>
</dbReference>
<accession>A0A7D7PS00</accession>
<protein>
    <submittedName>
        <fullName evidence="1">Uncharacterized protein</fullName>
    </submittedName>
</protein>
<evidence type="ECO:0000313" key="2">
    <source>
        <dbReference type="Proteomes" id="UP000216825"/>
    </source>
</evidence>